<evidence type="ECO:0000313" key="2">
    <source>
        <dbReference type="EMBL" id="MEB8337590.1"/>
    </source>
</evidence>
<feature type="compositionally biased region" description="Pro residues" evidence="1">
    <location>
        <begin position="67"/>
        <end position="76"/>
    </location>
</feature>
<feature type="non-terminal residue" evidence="2">
    <location>
        <position position="76"/>
    </location>
</feature>
<reference evidence="2 3" key="1">
    <citation type="submission" date="2022-10" db="EMBL/GenBank/DDBJ databases">
        <authorList>
            <person name="Xie J."/>
            <person name="Shen N."/>
        </authorList>
    </citation>
    <scope>NUCLEOTIDE SEQUENCE [LARGE SCALE GENOMIC DNA]</scope>
    <source>
        <strain evidence="2 3">YIM65594</strain>
    </source>
</reference>
<gene>
    <name evidence="2" type="ORF">OKJ99_08690</name>
</gene>
<organism evidence="2 3">
    <name type="scientific">Streptomyces endophyticus</name>
    <dbReference type="NCBI Taxonomy" id="714166"/>
    <lineage>
        <taxon>Bacteria</taxon>
        <taxon>Bacillati</taxon>
        <taxon>Actinomycetota</taxon>
        <taxon>Actinomycetes</taxon>
        <taxon>Kitasatosporales</taxon>
        <taxon>Streptomycetaceae</taxon>
        <taxon>Streptomyces</taxon>
    </lineage>
</organism>
<name>A0ABU6F2G4_9ACTN</name>
<evidence type="ECO:0000313" key="3">
    <source>
        <dbReference type="Proteomes" id="UP001354931"/>
    </source>
</evidence>
<comment type="caution">
    <text evidence="2">The sequence shown here is derived from an EMBL/GenBank/DDBJ whole genome shotgun (WGS) entry which is preliminary data.</text>
</comment>
<feature type="region of interest" description="Disordered" evidence="1">
    <location>
        <begin position="1"/>
        <end position="25"/>
    </location>
</feature>
<evidence type="ECO:0000256" key="1">
    <source>
        <dbReference type="SAM" id="MobiDB-lite"/>
    </source>
</evidence>
<protein>
    <submittedName>
        <fullName evidence="2">Uncharacterized protein</fullName>
    </submittedName>
</protein>
<proteinExistence type="predicted"/>
<feature type="region of interest" description="Disordered" evidence="1">
    <location>
        <begin position="46"/>
        <end position="76"/>
    </location>
</feature>
<dbReference type="Proteomes" id="UP001354931">
    <property type="component" value="Unassembled WGS sequence"/>
</dbReference>
<sequence>MTRPPTAAQRRIIEAADPETGRVGGSPAQLARLVVLKLAFRHPRPPHDHFLTPAGHRVREAGDGPPAAEPPGEPAT</sequence>
<keyword evidence="3" id="KW-1185">Reference proteome</keyword>
<accession>A0ABU6F2G4</accession>
<dbReference type="EMBL" id="JAOZYC010000059">
    <property type="protein sequence ID" value="MEB8337590.1"/>
    <property type="molecule type" value="Genomic_DNA"/>
</dbReference>